<comment type="caution">
    <text evidence="1">The sequence shown here is derived from an EMBL/GenBank/DDBJ whole genome shotgun (WGS) entry which is preliminary data.</text>
</comment>
<sequence length="91" mass="10198">MASGLKVKDWCQQNNISKDAYYYWLRKLREAACDSVDTNFVRVPDQCIPSSFHSSFSTELTITMGSITINVNSSTPQCLIESTIRAVTNAE</sequence>
<name>A0A839K0S7_9FIRM</name>
<evidence type="ECO:0008006" key="3">
    <source>
        <dbReference type="Google" id="ProtNLM"/>
    </source>
</evidence>
<gene>
    <name evidence="1" type="ORF">H0486_11610</name>
</gene>
<proteinExistence type="predicted"/>
<keyword evidence="2" id="KW-1185">Reference proteome</keyword>
<reference evidence="1 2" key="1">
    <citation type="submission" date="2020-07" db="EMBL/GenBank/DDBJ databases">
        <title>Characterization and genome sequencing of isolate MD1, a novel member within the family Lachnospiraceae.</title>
        <authorList>
            <person name="Rettenmaier R."/>
            <person name="Di Bello L."/>
            <person name="Zinser C."/>
            <person name="Scheitz K."/>
            <person name="Liebl W."/>
            <person name="Zverlov V."/>
        </authorList>
    </citation>
    <scope>NUCLEOTIDE SEQUENCE [LARGE SCALE GENOMIC DNA]</scope>
    <source>
        <strain evidence="1 2">MD1</strain>
    </source>
</reference>
<evidence type="ECO:0000313" key="2">
    <source>
        <dbReference type="Proteomes" id="UP000574276"/>
    </source>
</evidence>
<protein>
    <recommendedName>
        <fullName evidence="3">Transposase</fullName>
    </recommendedName>
</protein>
<dbReference type="AlphaFoldDB" id="A0A839K0S7"/>
<evidence type="ECO:0000313" key="1">
    <source>
        <dbReference type="EMBL" id="MBB2183523.1"/>
    </source>
</evidence>
<accession>A0A839K0S7</accession>
<dbReference type="EMBL" id="JACEGA010000001">
    <property type="protein sequence ID" value="MBB2183523.1"/>
    <property type="molecule type" value="Genomic_DNA"/>
</dbReference>
<organism evidence="1 2">
    <name type="scientific">Variimorphobacter saccharofermentans</name>
    <dbReference type="NCBI Taxonomy" id="2755051"/>
    <lineage>
        <taxon>Bacteria</taxon>
        <taxon>Bacillati</taxon>
        <taxon>Bacillota</taxon>
        <taxon>Clostridia</taxon>
        <taxon>Lachnospirales</taxon>
        <taxon>Lachnospiraceae</taxon>
        <taxon>Variimorphobacter</taxon>
    </lineage>
</organism>
<dbReference type="Proteomes" id="UP000574276">
    <property type="component" value="Unassembled WGS sequence"/>
</dbReference>
<dbReference type="NCBIfam" id="NF047593">
    <property type="entry name" value="IS66_ISAeme5_TnpA"/>
    <property type="match status" value="1"/>
</dbReference>